<sequence length="549" mass="57890">MVGAGFLRHSPRDADGGLGGGAGDDTGGVDDGGDDGDAGGVHVGVPAKDLPLRRLPPPDAEPVRPHLRHHLVGHRPQPHGLLRRRSRGGRVLVLAGGPEGHQVPEGAVLACRAAGVRVVHGGGGVRRPAVLRRRRGVRLGRERDGQERVPQQRRQLPVWRVQVDRHARLQPQPPREDAPPHLLGPHDPQHVWESGEHDGVGGDRVQHNDDHGGPDPGDDADREHQGVPERDDVEEAGDADAAARAGVVDGAQGGAARIPAAGAAVRAAAVGGDARGGRVPDRPRPPRGPPPRHQVPPLPRPRPPGPPLPPHGRPRPREHLRPRQVPHLPQGRDHCERRGPGAEDAVHSEGAPAVQPGDEERGDELVHAGAGELQRGRAAVVVHEAAVHGAAAGVVVDAGDGGEHGGVRAGGRRRQVRDAALPVHLHQRQGAAQRAVLLPRVADVGGRRRAARVAAVQAPQDARLALLHPPAQAALAVLVPRGGEAQALHRHPHLPQAQPGRRLLNDSCCIRSAACTRIQEWGSVGILYLGVKTGRYFPRPPDPMVAGMI</sequence>
<organism evidence="2">
    <name type="scientific">Oryza barthii</name>
    <dbReference type="NCBI Taxonomy" id="65489"/>
    <lineage>
        <taxon>Eukaryota</taxon>
        <taxon>Viridiplantae</taxon>
        <taxon>Streptophyta</taxon>
        <taxon>Embryophyta</taxon>
        <taxon>Tracheophyta</taxon>
        <taxon>Spermatophyta</taxon>
        <taxon>Magnoliopsida</taxon>
        <taxon>Liliopsida</taxon>
        <taxon>Poales</taxon>
        <taxon>Poaceae</taxon>
        <taxon>BOP clade</taxon>
        <taxon>Oryzoideae</taxon>
        <taxon>Oryzeae</taxon>
        <taxon>Oryzinae</taxon>
        <taxon>Oryza</taxon>
    </lineage>
</organism>
<dbReference type="AlphaFoldDB" id="A0A0D3G9H9"/>
<feature type="compositionally biased region" description="Basic and acidic residues" evidence="1">
    <location>
        <begin position="275"/>
        <end position="284"/>
    </location>
</feature>
<dbReference type="HOGENOM" id="CLU_491253_0_0_1"/>
<name>A0A0D3G9H9_9ORYZ</name>
<dbReference type="PaxDb" id="65489-OBART05G21950.1"/>
<feature type="region of interest" description="Disordered" evidence="1">
    <location>
        <begin position="136"/>
        <end position="241"/>
    </location>
</feature>
<feature type="compositionally biased region" description="Acidic residues" evidence="1">
    <location>
        <begin position="27"/>
        <end position="37"/>
    </location>
</feature>
<dbReference type="Proteomes" id="UP000026960">
    <property type="component" value="Chromosome 5"/>
</dbReference>
<accession>A0A0D3G9H9</accession>
<evidence type="ECO:0000256" key="1">
    <source>
        <dbReference type="SAM" id="MobiDB-lite"/>
    </source>
</evidence>
<feature type="compositionally biased region" description="Gly residues" evidence="1">
    <location>
        <begin position="16"/>
        <end position="26"/>
    </location>
</feature>
<feature type="compositionally biased region" description="Pro residues" evidence="1">
    <location>
        <begin position="286"/>
        <end position="311"/>
    </location>
</feature>
<protein>
    <submittedName>
        <fullName evidence="2">Uncharacterized protein</fullName>
    </submittedName>
</protein>
<feature type="compositionally biased region" description="Basic and acidic residues" evidence="1">
    <location>
        <begin position="187"/>
        <end position="230"/>
    </location>
</feature>
<dbReference type="EnsemblPlants" id="OBART05G21950.1">
    <property type="protein sequence ID" value="OBART05G21950.1"/>
    <property type="gene ID" value="OBART05G21950"/>
</dbReference>
<feature type="region of interest" description="Disordered" evidence="1">
    <location>
        <begin position="1"/>
        <end position="65"/>
    </location>
</feature>
<feature type="compositionally biased region" description="Basic and acidic residues" evidence="1">
    <location>
        <begin position="330"/>
        <end position="347"/>
    </location>
</feature>
<dbReference type="Gramene" id="OBART05G21950.1">
    <property type="protein sequence ID" value="OBART05G21950.1"/>
    <property type="gene ID" value="OBART05G21950"/>
</dbReference>
<evidence type="ECO:0000313" key="3">
    <source>
        <dbReference type="Proteomes" id="UP000026960"/>
    </source>
</evidence>
<feature type="region of interest" description="Disordered" evidence="1">
    <location>
        <begin position="269"/>
        <end position="362"/>
    </location>
</feature>
<reference evidence="2" key="2">
    <citation type="submission" date="2015-03" db="UniProtKB">
        <authorList>
            <consortium name="EnsemblPlants"/>
        </authorList>
    </citation>
    <scope>IDENTIFICATION</scope>
</reference>
<evidence type="ECO:0000313" key="2">
    <source>
        <dbReference type="EnsemblPlants" id="OBART05G21950.1"/>
    </source>
</evidence>
<reference evidence="2" key="1">
    <citation type="journal article" date="2009" name="Rice">
        <title>De Novo Next Generation Sequencing of Plant Genomes.</title>
        <authorList>
            <person name="Rounsley S."/>
            <person name="Marri P.R."/>
            <person name="Yu Y."/>
            <person name="He R."/>
            <person name="Sisneros N."/>
            <person name="Goicoechea J.L."/>
            <person name="Lee S.J."/>
            <person name="Angelova A."/>
            <person name="Kudrna D."/>
            <person name="Luo M."/>
            <person name="Affourtit J."/>
            <person name="Desany B."/>
            <person name="Knight J."/>
            <person name="Niazi F."/>
            <person name="Egholm M."/>
            <person name="Wing R.A."/>
        </authorList>
    </citation>
    <scope>NUCLEOTIDE SEQUENCE [LARGE SCALE GENOMIC DNA]</scope>
    <source>
        <strain evidence="2">cv. IRGC 105608</strain>
    </source>
</reference>
<keyword evidence="3" id="KW-1185">Reference proteome</keyword>
<proteinExistence type="predicted"/>